<name>A0A2T9WRZ0_NANST</name>
<sequence>MGLEDLLHSHQKKIEDYTPQDIAEYYRNLANIYGLAPIPSHDSFAVIADKELAQAAESKCPYPISGIKIHTPFSKEIKNLLMDADFQSMLISGKVGGIKIFLFDYPNTRHKWLTIYMPVSSLPYYKELINIFEKNGMPINPQVDTYLDGKYEISRIYIYTYPEPYEENQQRKGVFVRYSPYFTAQACIPDIGKIVNDMLMNIKTKDPNQNKIYIKNISDFIERTYWSKIRDDRWRDAEDTGHTRIFAVSRSWLSENERILDYLLHDPSSIYTFITLKEIDDGRTIVPDPNIILSYDWNTKQLEAYDLLNAKIVKYNLSNEDTRISDHPKERLEQFLKNGTAYP</sequence>
<protein>
    <submittedName>
        <fullName evidence="1">Uncharacterized protein</fullName>
    </submittedName>
</protein>
<accession>A0A2T9WRZ0</accession>
<evidence type="ECO:0000313" key="1">
    <source>
        <dbReference type="EMBL" id="PVU70569.1"/>
    </source>
</evidence>
<dbReference type="AlphaFoldDB" id="A0A2T9WRZ0"/>
<evidence type="ECO:0000313" key="2">
    <source>
        <dbReference type="Proteomes" id="UP000245908"/>
    </source>
</evidence>
<dbReference type="EMBL" id="QEFH01000024">
    <property type="protein sequence ID" value="PVU70569.1"/>
    <property type="molecule type" value="Genomic_DNA"/>
</dbReference>
<dbReference type="Proteomes" id="UP000245908">
    <property type="component" value="Unassembled WGS sequence"/>
</dbReference>
<organism evidence="1 2">
    <name type="scientific">Nanobsidianus stetteri</name>
    <dbReference type="NCBI Taxonomy" id="1294122"/>
    <lineage>
        <taxon>Archaea</taxon>
        <taxon>Nanobdellota</taxon>
        <taxon>Candidatus Nanoarchaeia</taxon>
        <taxon>Nanoarchaeales</taxon>
        <taxon>Nanopusillaceae</taxon>
        <taxon>Candidatus Nanobsidianus</taxon>
    </lineage>
</organism>
<gene>
    <name evidence="1" type="ORF">DDW05_02675</name>
</gene>
<reference evidence="1 2" key="1">
    <citation type="journal article" date="2015" name="Appl. Environ. Microbiol.">
        <title>Nanoarchaeota, Their Sulfolobales Host, and Nanoarchaeota Virus Distribution across Yellowstone National Park Hot Springs.</title>
        <authorList>
            <person name="Munson-McGee J.H."/>
            <person name="Field E.K."/>
            <person name="Bateson M."/>
            <person name="Rooney C."/>
            <person name="Stepanauskas R."/>
            <person name="Young M.J."/>
        </authorList>
    </citation>
    <scope>NUCLEOTIDE SEQUENCE [LARGE SCALE GENOMIC DNA]</scope>
    <source>
        <strain evidence="1">SCGC AB-777_O03</strain>
    </source>
</reference>
<comment type="caution">
    <text evidence="1">The sequence shown here is derived from an EMBL/GenBank/DDBJ whole genome shotgun (WGS) entry which is preliminary data.</text>
</comment>
<proteinExistence type="predicted"/>